<keyword evidence="1" id="KW-1133">Transmembrane helix</keyword>
<organism evidence="3 4">
    <name type="scientific">Porites lobata</name>
    <dbReference type="NCBI Taxonomy" id="104759"/>
    <lineage>
        <taxon>Eukaryota</taxon>
        <taxon>Metazoa</taxon>
        <taxon>Cnidaria</taxon>
        <taxon>Anthozoa</taxon>
        <taxon>Hexacorallia</taxon>
        <taxon>Scleractinia</taxon>
        <taxon>Fungiina</taxon>
        <taxon>Poritidae</taxon>
        <taxon>Porites</taxon>
    </lineage>
</organism>
<keyword evidence="4" id="KW-1185">Reference proteome</keyword>
<feature type="transmembrane region" description="Helical" evidence="1">
    <location>
        <begin position="1005"/>
        <end position="1023"/>
    </location>
</feature>
<comment type="caution">
    <text evidence="3">The sequence shown here is derived from an EMBL/GenBank/DDBJ whole genome shotgun (WGS) entry which is preliminary data.</text>
</comment>
<dbReference type="Pfam" id="PF00560">
    <property type="entry name" value="LRR_1"/>
    <property type="match status" value="2"/>
</dbReference>
<evidence type="ECO:0008006" key="5">
    <source>
        <dbReference type="Google" id="ProtNLM"/>
    </source>
</evidence>
<dbReference type="SUPFAM" id="SSF52058">
    <property type="entry name" value="L domain-like"/>
    <property type="match status" value="1"/>
</dbReference>
<keyword evidence="2" id="KW-0732">Signal</keyword>
<dbReference type="Gene3D" id="3.80.10.10">
    <property type="entry name" value="Ribonuclease Inhibitor"/>
    <property type="match status" value="2"/>
</dbReference>
<evidence type="ECO:0000256" key="2">
    <source>
        <dbReference type="SAM" id="SignalP"/>
    </source>
</evidence>
<dbReference type="InterPro" id="IPR032675">
    <property type="entry name" value="LRR_dom_sf"/>
</dbReference>
<dbReference type="PANTHER" id="PTHR48057">
    <property type="entry name" value="LEUCINE-RICH REPEAT SERINE/THREONINE-PROTEIN KINASE 1"/>
    <property type="match status" value="1"/>
</dbReference>
<proteinExistence type="predicted"/>
<keyword evidence="1" id="KW-0472">Membrane</keyword>
<dbReference type="InterPro" id="IPR052595">
    <property type="entry name" value="LRRC69/RLP"/>
</dbReference>
<accession>A0ABN8PN06</accession>
<dbReference type="InterPro" id="IPR001611">
    <property type="entry name" value="Leu-rich_rpt"/>
</dbReference>
<feature type="transmembrane region" description="Helical" evidence="1">
    <location>
        <begin position="695"/>
        <end position="720"/>
    </location>
</feature>
<dbReference type="Proteomes" id="UP001159405">
    <property type="component" value="Unassembled WGS sequence"/>
</dbReference>
<feature type="transmembrane region" description="Helical" evidence="1">
    <location>
        <begin position="974"/>
        <end position="993"/>
    </location>
</feature>
<feature type="transmembrane region" description="Helical" evidence="1">
    <location>
        <begin position="893"/>
        <end position="917"/>
    </location>
</feature>
<evidence type="ECO:0000313" key="3">
    <source>
        <dbReference type="EMBL" id="CAH3145013.1"/>
    </source>
</evidence>
<gene>
    <name evidence="3" type="ORF">PLOB_00044301</name>
</gene>
<dbReference type="Pfam" id="PF13855">
    <property type="entry name" value="LRR_8"/>
    <property type="match status" value="1"/>
</dbReference>
<reference evidence="3 4" key="1">
    <citation type="submission" date="2022-05" db="EMBL/GenBank/DDBJ databases">
        <authorList>
            <consortium name="Genoscope - CEA"/>
            <person name="William W."/>
        </authorList>
    </citation>
    <scope>NUCLEOTIDE SEQUENCE [LARGE SCALE GENOMIC DNA]</scope>
</reference>
<evidence type="ECO:0000313" key="4">
    <source>
        <dbReference type="Proteomes" id="UP001159405"/>
    </source>
</evidence>
<feature type="transmembrane region" description="Helical" evidence="1">
    <location>
        <begin position="948"/>
        <end position="968"/>
    </location>
</feature>
<feature type="transmembrane region" description="Helical" evidence="1">
    <location>
        <begin position="798"/>
        <end position="821"/>
    </location>
</feature>
<name>A0ABN8PN06_9CNID</name>
<sequence length="1102" mass="124810">MWKAFFLGVTFWWLHMTRDVGNAFALPPRDTYGLNMFLHNNGKECLNRVAMFPLFTLDTSFAPEQERQVLLDIYESTNGQKWFDRRGWASLAKEKSHCSWYGITCHGNTSYVKTIVLAYNNLDGSLPSTIWKIRNLFSLCVVGNPNLHGRLDDFLFGNMTNLLSVGLTASSVGGYIPEDFSKLRKLQNFMACPMNGNGISGRLPHDIGNMRELRLLGLGGNNISGEIPRSISRLNKLWYLDLRNNPGTMYGRLSDLFSLSSLRQLFVSGIQLTGRMPRVLPKRFWYLVLPGNNISGTLPKTFKNNSNLYVLNVANNRLTGDIPGDLLSLPQLYMLDVSQNRFSSFNQGKAWPDDATVNESLSISLADNRNLSMNFTSFIGLFRQYMDQGTDSPATLNVSFCGISSPIPDNVLYMERLSVCDLRGNNFFGPIPTFIGDFSFLTTFDISSNNLTGGFPAGIQNLVSLQNLDISGNPFMREGNGATSNTFQPDFLRMIKPHKANNFTCPEGRLTFNNGLIRVDPTFYEYKYCVCDEGFYGEKGLCKQCMKDGTCHRLAPGSAEDLRPSIMNISSGYWPSPDPANATHLVKCPVKSACNPTGLCSCRLVTSPKDTRAPFQRLAMSSLTTTCDISCICHLGNTDRFCSRCKYGFYKLSGLCFQCRNGDSFYYYLFIPMFAASFLVLIWSYFYYNVRPAKWFAVAAVHFLLMLIMTLLEFLPAWFFKLNLVVFVLCMTSRGKTARSLISIAVFYIQTMDFMVSSVNVWPKKVIAAQSYLSSYWNLYFPALSCDLPSLFTPVGKFVFLLLLPVVCLSTVGAYFIIMLTMQRFRPNTRRMEQVHFKCRQTAFFCLSFSYFPIVKQTLSIVRPCHKDLNVLYMPSSPWIECISDTYLKLTTLGIVSVVVYVIGFPLMVISLMLLFFPKRSSMSPEDRKKLDVWLGPIYLPYKPKYQAFFEVVMLLRRLILAIALSMIPSSSTLQTFVVWLVLMVSSIIHLILRPYDTQPGIFSENVFEPLVLFVLSMSFMVLRFSTLDVNDTNFFVWFVMVVNTCVLIGLLGGILYRLAGKITVPGNANENGDRFEEEGEERSHLLRFGARCRYQSINNDP</sequence>
<feature type="chain" id="PRO_5045398521" description="Leucine-rich repeat-containing N-terminal plant-type domain-containing protein" evidence="2">
    <location>
        <begin position="26"/>
        <end position="1102"/>
    </location>
</feature>
<feature type="signal peptide" evidence="2">
    <location>
        <begin position="1"/>
        <end position="25"/>
    </location>
</feature>
<feature type="transmembrane region" description="Helical" evidence="1">
    <location>
        <begin position="1035"/>
        <end position="1057"/>
    </location>
</feature>
<dbReference type="InterPro" id="IPR002049">
    <property type="entry name" value="LE_dom"/>
</dbReference>
<evidence type="ECO:0000256" key="1">
    <source>
        <dbReference type="SAM" id="Phobius"/>
    </source>
</evidence>
<protein>
    <recommendedName>
        <fullName evidence="5">Leucine-rich repeat-containing N-terminal plant-type domain-containing protein</fullName>
    </recommendedName>
</protein>
<dbReference type="CDD" id="cd00055">
    <property type="entry name" value="EGF_Lam"/>
    <property type="match status" value="1"/>
</dbReference>
<keyword evidence="1" id="KW-0812">Transmembrane</keyword>
<feature type="transmembrane region" description="Helical" evidence="1">
    <location>
        <begin position="665"/>
        <end position="688"/>
    </location>
</feature>
<dbReference type="EMBL" id="CALNXK010000075">
    <property type="protein sequence ID" value="CAH3145013.1"/>
    <property type="molecule type" value="Genomic_DNA"/>
</dbReference>